<dbReference type="Pfam" id="PF01075">
    <property type="entry name" value="Glyco_transf_9"/>
    <property type="match status" value="1"/>
</dbReference>
<keyword evidence="1" id="KW-0328">Glycosyltransferase</keyword>
<reference evidence="3" key="1">
    <citation type="journal article" date="2020" name="mSystems">
        <title>Genome- and Community-Level Interaction Insights into Carbon Utilization and Element Cycling Functions of Hydrothermarchaeota in Hydrothermal Sediment.</title>
        <authorList>
            <person name="Zhou Z."/>
            <person name="Liu Y."/>
            <person name="Xu W."/>
            <person name="Pan J."/>
            <person name="Luo Z.H."/>
            <person name="Li M."/>
        </authorList>
    </citation>
    <scope>NUCLEOTIDE SEQUENCE [LARGE SCALE GENOMIC DNA]</scope>
    <source>
        <strain evidence="3">SpSt-767</strain>
    </source>
</reference>
<dbReference type="InterPro" id="IPR051199">
    <property type="entry name" value="LPS_LOS_Heptosyltrfase"/>
</dbReference>
<dbReference type="GO" id="GO:0008713">
    <property type="term" value="F:ADP-heptose-lipopolysaccharide heptosyltransferase activity"/>
    <property type="evidence" value="ECO:0007669"/>
    <property type="project" value="TreeGrafter"/>
</dbReference>
<dbReference type="AlphaFoldDB" id="A0A7V6A3B1"/>
<dbReference type="EMBL" id="DTGR01000107">
    <property type="protein sequence ID" value="HHS29370.1"/>
    <property type="molecule type" value="Genomic_DNA"/>
</dbReference>
<accession>A0A7V6A3B1</accession>
<dbReference type="PANTHER" id="PTHR30160:SF7">
    <property type="entry name" value="ADP-HEPTOSE--LPS HEPTOSYLTRANSFERASE 2"/>
    <property type="match status" value="1"/>
</dbReference>
<proteinExistence type="predicted"/>
<evidence type="ECO:0000256" key="1">
    <source>
        <dbReference type="ARBA" id="ARBA00022676"/>
    </source>
</evidence>
<evidence type="ECO:0000256" key="2">
    <source>
        <dbReference type="ARBA" id="ARBA00022679"/>
    </source>
</evidence>
<dbReference type="GO" id="GO:0009244">
    <property type="term" value="P:lipopolysaccharide core region biosynthetic process"/>
    <property type="evidence" value="ECO:0007669"/>
    <property type="project" value="TreeGrafter"/>
</dbReference>
<keyword evidence="2 3" id="KW-0808">Transferase</keyword>
<dbReference type="PANTHER" id="PTHR30160">
    <property type="entry name" value="TETRAACYLDISACCHARIDE 4'-KINASE-RELATED"/>
    <property type="match status" value="1"/>
</dbReference>
<dbReference type="Gene3D" id="3.40.50.2000">
    <property type="entry name" value="Glycogen Phosphorylase B"/>
    <property type="match status" value="2"/>
</dbReference>
<dbReference type="CDD" id="cd03789">
    <property type="entry name" value="GT9_LPS_heptosyltransferase"/>
    <property type="match status" value="1"/>
</dbReference>
<organism evidence="3">
    <name type="scientific">Desulfobacca acetoxidans</name>
    <dbReference type="NCBI Taxonomy" id="60893"/>
    <lineage>
        <taxon>Bacteria</taxon>
        <taxon>Pseudomonadati</taxon>
        <taxon>Thermodesulfobacteriota</taxon>
        <taxon>Desulfobaccia</taxon>
        <taxon>Desulfobaccales</taxon>
        <taxon>Desulfobaccaceae</taxon>
        <taxon>Desulfobacca</taxon>
    </lineage>
</organism>
<dbReference type="InterPro" id="IPR002201">
    <property type="entry name" value="Glyco_trans_9"/>
</dbReference>
<dbReference type="SUPFAM" id="SSF53756">
    <property type="entry name" value="UDP-Glycosyltransferase/glycogen phosphorylase"/>
    <property type="match status" value="1"/>
</dbReference>
<name>A0A7V6A3B1_9BACT</name>
<comment type="caution">
    <text evidence="3">The sequence shown here is derived from an EMBL/GenBank/DDBJ whole genome shotgun (WGS) entry which is preliminary data.</text>
</comment>
<evidence type="ECO:0000313" key="3">
    <source>
        <dbReference type="EMBL" id="HHS29370.1"/>
    </source>
</evidence>
<dbReference type="GO" id="GO:0005829">
    <property type="term" value="C:cytosol"/>
    <property type="evidence" value="ECO:0007669"/>
    <property type="project" value="TreeGrafter"/>
</dbReference>
<protein>
    <submittedName>
        <fullName evidence="3">Glycosyltransferase family 9 protein</fullName>
    </submittedName>
</protein>
<gene>
    <name evidence="3" type="ORF">ENV52_06680</name>
</gene>
<sequence length="616" mass="67709">MALAEGGKLRGVPVLSCSISITAVREHKVDIVVINLMRLGDLVQTSPVIRRLRAQYPESRITLVVKDLFQDTARLIPGVDRLLRFPSVNIAMTLDQEGGWPQAARWLATWLRESFPRPPDLAINLTPSRLGSILAYATGAQEIRGMAPNKAWELGTRPAWASYALIVSKARHANPFNLVDLFLREAGLTPDGRGVEAAVPSEAEGEAATFFQDFRIPPDTALVGLIPGASHPARCWPPQQLARTALALLRKRPCHFFLFGSAREAPLGEEIVRQMPEAGATSLVGRTTPAVLAASLKRLDLLITNDTGPMHLAAAVGTPTLALFLASARVQDTGPVGKGHVILEPRLDCHPCLSPCPQPRCHGAITPEAVVFWAGKLLNKEPLVPQDEIRVHGPIRAYLSTTDPQGYHAFLPLVRRPLDSRDFWLWVHRAAWGQVLDGPTFADGIMKAWLEGVLSRHYFPPQGDPRVRSGEHNLGDLCQAASRGERLAREIVNLADSDQQSTVRVLQKLEALGAVDLTLRRLGVACPELAALVEFFFQEQRDKDGTEIPRLARELQQAYGQLRRLAELSLQRVAEMKMILGLRDERGPLPEMAQSVQQILTDRGALPKESEGISCR</sequence>